<evidence type="ECO:0000313" key="1">
    <source>
        <dbReference type="EMBL" id="CUH78129.1"/>
    </source>
</evidence>
<name>A0A0N7LZN1_9RHOB</name>
<gene>
    <name evidence="1" type="ORF">TRN7648_01809</name>
</gene>
<organism evidence="1 2">
    <name type="scientific">Tropicibacter naphthalenivorans</name>
    <dbReference type="NCBI Taxonomy" id="441103"/>
    <lineage>
        <taxon>Bacteria</taxon>
        <taxon>Pseudomonadati</taxon>
        <taxon>Pseudomonadota</taxon>
        <taxon>Alphaproteobacteria</taxon>
        <taxon>Rhodobacterales</taxon>
        <taxon>Roseobacteraceae</taxon>
        <taxon>Tropicibacter</taxon>
    </lineage>
</organism>
<dbReference type="STRING" id="441103.TRN7648_01809"/>
<keyword evidence="2" id="KW-1185">Reference proteome</keyword>
<reference evidence="1 2" key="1">
    <citation type="submission" date="2015-09" db="EMBL/GenBank/DDBJ databases">
        <authorList>
            <consortium name="Swine Surveillance"/>
        </authorList>
    </citation>
    <scope>NUCLEOTIDE SEQUENCE [LARGE SCALE GENOMIC DNA]</scope>
    <source>
        <strain evidence="1 2">CECT 7648</strain>
    </source>
</reference>
<dbReference type="EMBL" id="CYSE01000003">
    <property type="protein sequence ID" value="CUH78129.1"/>
    <property type="molecule type" value="Genomic_DNA"/>
</dbReference>
<dbReference type="AlphaFoldDB" id="A0A0N7LZN1"/>
<accession>A0A0N7LZN1</accession>
<dbReference type="Proteomes" id="UP000054935">
    <property type="component" value="Unassembled WGS sequence"/>
</dbReference>
<evidence type="ECO:0000313" key="2">
    <source>
        <dbReference type="Proteomes" id="UP000054935"/>
    </source>
</evidence>
<protein>
    <submittedName>
        <fullName evidence="1">Uncharacterized protein</fullName>
    </submittedName>
</protein>
<sequence length="172" mass="17533">MAGVSFSINEIRTLSCKAAVGAGFPPAQSDSFGRAAVWHLAQGGAGADVLAALDDPADSPILRLHLLPDDILRARALAGPDMTLSLQPGDEALAPSYARLAGIGFATCQVTRAKNAPPRLNLRLGPDAAHLPARVEVSPEVLSTLKELAARGLVPATQGARGGAGAGDIDND</sequence>
<proteinExistence type="predicted"/>